<dbReference type="Gene3D" id="2.60.300.12">
    <property type="entry name" value="HesB-like domain"/>
    <property type="match status" value="1"/>
</dbReference>
<dbReference type="GO" id="GO:0016226">
    <property type="term" value="P:iron-sulfur cluster assembly"/>
    <property type="evidence" value="ECO:0007669"/>
    <property type="project" value="InterPro"/>
</dbReference>
<dbReference type="InterPro" id="IPR050322">
    <property type="entry name" value="Fe-S_cluster_asmbl/transfer"/>
</dbReference>
<dbReference type="InterPro" id="IPR017870">
    <property type="entry name" value="FeS_cluster_insertion_CS"/>
</dbReference>
<dbReference type="NCBIfam" id="TIGR00049">
    <property type="entry name" value="iron-sulfur cluster assembly accessory protein"/>
    <property type="match status" value="1"/>
</dbReference>
<dbReference type="Pfam" id="PF01521">
    <property type="entry name" value="Fe-S_biosyn"/>
    <property type="match status" value="1"/>
</dbReference>
<keyword evidence="4" id="KW-1185">Reference proteome</keyword>
<evidence type="ECO:0000313" key="4">
    <source>
        <dbReference type="Proteomes" id="UP000198615"/>
    </source>
</evidence>
<dbReference type="InterPro" id="IPR035903">
    <property type="entry name" value="HesB-like_dom_sf"/>
</dbReference>
<evidence type="ECO:0000259" key="2">
    <source>
        <dbReference type="Pfam" id="PF01521"/>
    </source>
</evidence>
<dbReference type="InterPro" id="IPR000361">
    <property type="entry name" value="ATAP_core_dom"/>
</dbReference>
<accession>A0A8G2BLQ1</accession>
<organism evidence="3 4">
    <name type="scientific">Thalassobaculum litoreum DSM 18839</name>
    <dbReference type="NCBI Taxonomy" id="1123362"/>
    <lineage>
        <taxon>Bacteria</taxon>
        <taxon>Pseudomonadati</taxon>
        <taxon>Pseudomonadota</taxon>
        <taxon>Alphaproteobacteria</taxon>
        <taxon>Rhodospirillales</taxon>
        <taxon>Thalassobaculaceae</taxon>
        <taxon>Thalassobaculum</taxon>
    </lineage>
</organism>
<dbReference type="PANTHER" id="PTHR10072:SF41">
    <property type="entry name" value="IRON-SULFUR CLUSTER ASSEMBLY 1 HOMOLOG, MITOCHONDRIAL"/>
    <property type="match status" value="1"/>
</dbReference>
<dbReference type="Proteomes" id="UP000198615">
    <property type="component" value="Unassembled WGS sequence"/>
</dbReference>
<dbReference type="GO" id="GO:0005737">
    <property type="term" value="C:cytoplasm"/>
    <property type="evidence" value="ECO:0007669"/>
    <property type="project" value="TreeGrafter"/>
</dbReference>
<dbReference type="InterPro" id="IPR016092">
    <property type="entry name" value="ATAP"/>
</dbReference>
<dbReference type="PANTHER" id="PTHR10072">
    <property type="entry name" value="IRON-SULFUR CLUSTER ASSEMBLY PROTEIN"/>
    <property type="match status" value="1"/>
</dbReference>
<comment type="similarity">
    <text evidence="1">Belongs to the HesB/IscA family.</text>
</comment>
<dbReference type="FunFam" id="2.60.300.12:FF:000001">
    <property type="entry name" value="Iron-binding protein IscA"/>
    <property type="match status" value="1"/>
</dbReference>
<dbReference type="RefSeq" id="WP_093151466.1">
    <property type="nucleotide sequence ID" value="NZ_FNBW01000009.1"/>
</dbReference>
<dbReference type="OrthoDB" id="9801228at2"/>
<sequence>MFQPGKAPITLTEAAAERVRRLVDNAGDEGVIGLRVGIKNTGCSGLSYIVEYAKEQKRLEDVVEDKGVKIFIDPTAVMFILGSEMDYQEDKLFSGFVFNNPNETGRCGCGESFSVAAAQ</sequence>
<feature type="domain" description="Core" evidence="2">
    <location>
        <begin position="9"/>
        <end position="111"/>
    </location>
</feature>
<dbReference type="AlphaFoldDB" id="A0A8G2BLQ1"/>
<protein>
    <submittedName>
        <fullName evidence="3">Iron-sulfur cluster assembly protein</fullName>
    </submittedName>
</protein>
<dbReference type="SUPFAM" id="SSF89360">
    <property type="entry name" value="HesB-like domain"/>
    <property type="match status" value="1"/>
</dbReference>
<evidence type="ECO:0000256" key="1">
    <source>
        <dbReference type="ARBA" id="ARBA00006718"/>
    </source>
</evidence>
<reference evidence="3 4" key="1">
    <citation type="submission" date="2016-10" db="EMBL/GenBank/DDBJ databases">
        <authorList>
            <person name="Varghese N."/>
            <person name="Submissions S."/>
        </authorList>
    </citation>
    <scope>NUCLEOTIDE SEQUENCE [LARGE SCALE GENOMIC DNA]</scope>
    <source>
        <strain evidence="3 4">DSM 18839</strain>
    </source>
</reference>
<evidence type="ECO:0000313" key="3">
    <source>
        <dbReference type="EMBL" id="SDG00744.1"/>
    </source>
</evidence>
<dbReference type="EMBL" id="FNBW01000009">
    <property type="protein sequence ID" value="SDG00744.1"/>
    <property type="molecule type" value="Genomic_DNA"/>
</dbReference>
<dbReference type="GO" id="GO:0051537">
    <property type="term" value="F:2 iron, 2 sulfur cluster binding"/>
    <property type="evidence" value="ECO:0007669"/>
    <property type="project" value="UniProtKB-ARBA"/>
</dbReference>
<dbReference type="PROSITE" id="PS01152">
    <property type="entry name" value="HESB"/>
    <property type="match status" value="1"/>
</dbReference>
<proteinExistence type="inferred from homology"/>
<gene>
    <name evidence="3" type="ORF">SAMN05660686_03004</name>
</gene>
<comment type="caution">
    <text evidence="3">The sequence shown here is derived from an EMBL/GenBank/DDBJ whole genome shotgun (WGS) entry which is preliminary data.</text>
</comment>
<name>A0A8G2BLQ1_9PROT</name>